<dbReference type="EMBL" id="JWZX01002715">
    <property type="protein sequence ID" value="KOO27433.1"/>
    <property type="molecule type" value="Genomic_DNA"/>
</dbReference>
<dbReference type="Gene3D" id="3.40.50.1820">
    <property type="entry name" value="alpha/beta hydrolase"/>
    <property type="match status" value="1"/>
</dbReference>
<dbReference type="AlphaFoldDB" id="A0A0M0JME7"/>
<dbReference type="InterPro" id="IPR029058">
    <property type="entry name" value="AB_hydrolase_fold"/>
</dbReference>
<dbReference type="InterPro" id="IPR041127">
    <property type="entry name" value="PET_hydrolase/cutinase-like"/>
</dbReference>
<accession>A0A0M0JME7</accession>
<proteinExistence type="predicted"/>
<dbReference type="SUPFAM" id="SSF53474">
    <property type="entry name" value="alpha/beta-Hydrolases"/>
    <property type="match status" value="1"/>
</dbReference>
<dbReference type="ESTHER" id="9euka-a0a0m0jme7">
    <property type="family name" value="Chlorophyllase"/>
</dbReference>
<name>A0A0M0JME7_9EUKA</name>
<dbReference type="Pfam" id="PF12740">
    <property type="entry name" value="PETase"/>
    <property type="match status" value="1"/>
</dbReference>
<evidence type="ECO:0000313" key="2">
    <source>
        <dbReference type="EMBL" id="KOO27433.1"/>
    </source>
</evidence>
<sequence length="251" mass="27478">MNSSFRLLSYTHGFGGGGIVEPVGYFSLFRDIASFGYVVVAPRACDWGCRDDHASLPHDPNGFAHYYKQQLLAIEWAAAQSTEPFDRVDFARIGIAGHSMGGQATLFSSSGENASTHNITASVLHHAYSHEYPSAQVPMLVFTGTTDTTALPSWSKTMYEKVAPHLAKGFVNRKDTPHWEPITHPFGPYHPELALFTAAWLKLFVDKTPFADGLNYEELLFGSSNHSLCGGGDGSMEECEVSRASMDVEAH</sequence>
<feature type="domain" description="PET hydrolase/cutinase-like" evidence="1">
    <location>
        <begin position="68"/>
        <end position="208"/>
    </location>
</feature>
<dbReference type="Proteomes" id="UP000037460">
    <property type="component" value="Unassembled WGS sequence"/>
</dbReference>
<keyword evidence="3" id="KW-1185">Reference proteome</keyword>
<reference evidence="3" key="1">
    <citation type="journal article" date="2015" name="PLoS Genet.">
        <title>Genome Sequence and Transcriptome Analyses of Chrysochromulina tobin: Metabolic Tools for Enhanced Algal Fitness in the Prominent Order Prymnesiales (Haptophyceae).</title>
        <authorList>
            <person name="Hovde B.T."/>
            <person name="Deodato C.R."/>
            <person name="Hunsperger H.M."/>
            <person name="Ryken S.A."/>
            <person name="Yost W."/>
            <person name="Jha R.K."/>
            <person name="Patterson J."/>
            <person name="Monnat R.J. Jr."/>
            <person name="Barlow S.B."/>
            <person name="Starkenburg S.R."/>
            <person name="Cattolico R.A."/>
        </authorList>
    </citation>
    <scope>NUCLEOTIDE SEQUENCE</scope>
    <source>
        <strain evidence="3">CCMP291</strain>
    </source>
</reference>
<evidence type="ECO:0000259" key="1">
    <source>
        <dbReference type="Pfam" id="PF12740"/>
    </source>
</evidence>
<evidence type="ECO:0000313" key="3">
    <source>
        <dbReference type="Proteomes" id="UP000037460"/>
    </source>
</evidence>
<protein>
    <submittedName>
        <fullName evidence="2">Triacylglycerol lipase</fullName>
    </submittedName>
</protein>
<organism evidence="2 3">
    <name type="scientific">Chrysochromulina tobinii</name>
    <dbReference type="NCBI Taxonomy" id="1460289"/>
    <lineage>
        <taxon>Eukaryota</taxon>
        <taxon>Haptista</taxon>
        <taxon>Haptophyta</taxon>
        <taxon>Prymnesiophyceae</taxon>
        <taxon>Prymnesiales</taxon>
        <taxon>Chrysochromulinaceae</taxon>
        <taxon>Chrysochromulina</taxon>
    </lineage>
</organism>
<gene>
    <name evidence="2" type="ORF">Ctob_009590</name>
</gene>
<comment type="caution">
    <text evidence="2">The sequence shown here is derived from an EMBL/GenBank/DDBJ whole genome shotgun (WGS) entry which is preliminary data.</text>
</comment>
<dbReference type="OrthoDB" id="199395at2759"/>